<keyword evidence="5" id="KW-0406">Ion transport</keyword>
<keyword evidence="4" id="KW-0812">Transmembrane</keyword>
<keyword evidence="12" id="KW-1185">Reference proteome</keyword>
<keyword evidence="3" id="KW-1134">Transmembrane beta strand</keyword>
<sequence length="605" mass="67809">MLECAFLTHCKHQIMMKLSPTALGVTLLTGISTYTFANPIDAIQQSQQIKQQQDILQQQREQQLRQMNLPEQDVRLPEPSFVPDLIRSHDFSKDELCFPIQNVSLMGEESQRFQFALKRGLKELGFQPNQCMSSTDINRLMGLVQNHIIGRGYTTTRVLAAPQNLQTGKLELTLMAGYIKDFKVNQSQSEHTHAGRIAAFQNEFPTNRKKLLNLRELEQGLENLKRLPTAEANIQIVPTDKPNESNVAIDWQQRLVPFRATFSLDDSGSKSTGKLQGSMTLSADNPLGLSDMAYVSVGRGLGNIPDLKDSDGKTIKGKTNNYALHYSVPFGKWTWSVNHSRYRYHQAVAGYQENYDYSGESTSSDVGFNRLLYRDGKRKTHLGAKLWQKETRSYIDDAELDVQKRKTAGWGIDFSHKEYLDDISAQLKVAYKRGTGMNGALPAPEEAFGEGTSRMKIITADLNVNIPFQIKKQKFAYDTSLHAQWNKTPLTPQDKMAIGGRYSVRGFDGEMSLAAERGVQWRNELSWQYAPQHQVYLAADVGHVSGPSAQYLLGQTLAGGAIGLRGQFKAGGALSYDVFASKAIKKPEFFQSKNTTTGFSLNYSF</sequence>
<evidence type="ECO:0000259" key="9">
    <source>
        <dbReference type="Pfam" id="PF08479"/>
    </source>
</evidence>
<dbReference type="Proteomes" id="UP000254209">
    <property type="component" value="Unassembled WGS sequence"/>
</dbReference>
<dbReference type="FunFam" id="2.40.160.50:FF:000009">
    <property type="entry name" value="Putative hemolysin activator protein"/>
    <property type="match status" value="1"/>
</dbReference>
<protein>
    <submittedName>
        <fullName evidence="11">Hemolysin transporter protein shlB</fullName>
    </submittedName>
</protein>
<keyword evidence="7" id="KW-0998">Cell outer membrane</keyword>
<evidence type="ECO:0000259" key="10">
    <source>
        <dbReference type="Pfam" id="PF17287"/>
    </source>
</evidence>
<dbReference type="PIRSF" id="PIRSF029745">
    <property type="entry name" value="FhaC"/>
    <property type="match status" value="1"/>
</dbReference>
<dbReference type="Pfam" id="PF08479">
    <property type="entry name" value="POTRA_2"/>
    <property type="match status" value="1"/>
</dbReference>
<dbReference type="GO" id="GO:0009279">
    <property type="term" value="C:cell outer membrane"/>
    <property type="evidence" value="ECO:0007669"/>
    <property type="project" value="UniProtKB-SubCell"/>
</dbReference>
<dbReference type="EMBL" id="UFSO01000001">
    <property type="protein sequence ID" value="SSY61209.1"/>
    <property type="molecule type" value="Genomic_DNA"/>
</dbReference>
<evidence type="ECO:0000313" key="12">
    <source>
        <dbReference type="Proteomes" id="UP000254209"/>
    </source>
</evidence>
<evidence type="ECO:0000256" key="3">
    <source>
        <dbReference type="ARBA" id="ARBA00022452"/>
    </source>
</evidence>
<accession>A0A376BFL2</accession>
<evidence type="ECO:0000256" key="2">
    <source>
        <dbReference type="ARBA" id="ARBA00009055"/>
    </source>
</evidence>
<keyword evidence="5" id="KW-0813">Transport</keyword>
<dbReference type="Pfam" id="PF17287">
    <property type="entry name" value="POTRA_3"/>
    <property type="match status" value="1"/>
</dbReference>
<evidence type="ECO:0000256" key="6">
    <source>
        <dbReference type="ARBA" id="ARBA00023136"/>
    </source>
</evidence>
<dbReference type="PANTHER" id="PTHR34597">
    <property type="entry name" value="SLR1661 PROTEIN"/>
    <property type="match status" value="1"/>
</dbReference>
<dbReference type="PANTHER" id="PTHR34597:SF3">
    <property type="entry name" value="OUTER MEMBRANE TRANSPORTER CDIB"/>
    <property type="match status" value="1"/>
</dbReference>
<dbReference type="GO" id="GO:0006811">
    <property type="term" value="P:monoatomic ion transport"/>
    <property type="evidence" value="ECO:0007669"/>
    <property type="project" value="UniProtKB-KW"/>
</dbReference>
<dbReference type="InterPro" id="IPR027282">
    <property type="entry name" value="TPS"/>
</dbReference>
<name>A0A376BFL2_9NEIS</name>
<proteinExistence type="inferred from homology"/>
<reference evidence="11 12" key="1">
    <citation type="submission" date="2018-06" db="EMBL/GenBank/DDBJ databases">
        <authorList>
            <consortium name="Pathogen Informatics"/>
            <person name="Doyle S."/>
        </authorList>
    </citation>
    <scope>NUCLEOTIDE SEQUENCE [LARGE SCALE GENOMIC DNA]</scope>
    <source>
        <strain evidence="11 12">NCTC10283</strain>
    </source>
</reference>
<feature type="domain" description="Polypeptide-transport-associated ShlB-type" evidence="9">
    <location>
        <begin position="98"/>
        <end position="177"/>
    </location>
</feature>
<dbReference type="Gene3D" id="2.40.160.50">
    <property type="entry name" value="membrane protein fhac: a member of the omp85/tpsb transporter family"/>
    <property type="match status" value="1"/>
</dbReference>
<organism evidence="11 12">
    <name type="scientific">Alysiella crassa</name>
    <dbReference type="NCBI Taxonomy" id="153491"/>
    <lineage>
        <taxon>Bacteria</taxon>
        <taxon>Pseudomonadati</taxon>
        <taxon>Pseudomonadota</taxon>
        <taxon>Betaproteobacteria</taxon>
        <taxon>Neisseriales</taxon>
        <taxon>Neisseriaceae</taxon>
        <taxon>Alysiella</taxon>
    </lineage>
</organism>
<keyword evidence="6" id="KW-0472">Membrane</keyword>
<comment type="subcellular location">
    <subcellularLocation>
        <location evidence="1">Cell outer membrane</location>
    </subcellularLocation>
</comment>
<dbReference type="InterPro" id="IPR051544">
    <property type="entry name" value="TPS_OM_transporter"/>
</dbReference>
<dbReference type="AlphaFoldDB" id="A0A376BFL2"/>
<dbReference type="InterPro" id="IPR013686">
    <property type="entry name" value="Polypept-transport_assoc_ShlB"/>
</dbReference>
<evidence type="ECO:0000313" key="11">
    <source>
        <dbReference type="EMBL" id="SSY61209.1"/>
    </source>
</evidence>
<evidence type="ECO:0000256" key="5">
    <source>
        <dbReference type="ARBA" id="ARBA00023065"/>
    </source>
</evidence>
<dbReference type="InterPro" id="IPR005565">
    <property type="entry name" value="Hemolysn_activator_HlyB_C"/>
</dbReference>
<dbReference type="InterPro" id="IPR035251">
    <property type="entry name" value="ShlB_POTRA"/>
</dbReference>
<feature type="domain" description="ShlB POTRA" evidence="10">
    <location>
        <begin position="179"/>
        <end position="238"/>
    </location>
</feature>
<dbReference type="STRING" id="1120980.GCA_000745955_02456"/>
<dbReference type="GO" id="GO:0008320">
    <property type="term" value="F:protein transmembrane transporter activity"/>
    <property type="evidence" value="ECO:0007669"/>
    <property type="project" value="TreeGrafter"/>
</dbReference>
<dbReference type="Pfam" id="PF03865">
    <property type="entry name" value="ShlB"/>
    <property type="match status" value="1"/>
</dbReference>
<evidence type="ECO:0000256" key="7">
    <source>
        <dbReference type="ARBA" id="ARBA00023237"/>
    </source>
</evidence>
<dbReference type="Gene3D" id="3.10.20.310">
    <property type="entry name" value="membrane protein fhac"/>
    <property type="match status" value="1"/>
</dbReference>
<dbReference type="GO" id="GO:0098046">
    <property type="term" value="C:type V protein secretion system complex"/>
    <property type="evidence" value="ECO:0007669"/>
    <property type="project" value="TreeGrafter"/>
</dbReference>
<evidence type="ECO:0000256" key="4">
    <source>
        <dbReference type="ARBA" id="ARBA00022692"/>
    </source>
</evidence>
<evidence type="ECO:0000259" key="8">
    <source>
        <dbReference type="Pfam" id="PF03865"/>
    </source>
</evidence>
<feature type="domain" description="Haemolysin activator HlyB C-terminal" evidence="8">
    <location>
        <begin position="244"/>
        <end position="566"/>
    </location>
</feature>
<gene>
    <name evidence="11" type="primary">shlB_1</name>
    <name evidence="11" type="ORF">NCTC10283_00013</name>
</gene>
<evidence type="ECO:0000256" key="1">
    <source>
        <dbReference type="ARBA" id="ARBA00004442"/>
    </source>
</evidence>
<comment type="similarity">
    <text evidence="2">Belongs to the TPS (TC 1.B.20) family.</text>
</comment>
<dbReference type="GO" id="GO:0046819">
    <property type="term" value="P:protein secretion by the type V secretion system"/>
    <property type="evidence" value="ECO:0007669"/>
    <property type="project" value="TreeGrafter"/>
</dbReference>